<keyword evidence="9" id="KW-1185">Reference proteome</keyword>
<feature type="transmembrane region" description="Helical" evidence="6">
    <location>
        <begin position="6"/>
        <end position="26"/>
    </location>
</feature>
<evidence type="ECO:0000256" key="6">
    <source>
        <dbReference type="SAM" id="Phobius"/>
    </source>
</evidence>
<evidence type="ECO:0000256" key="4">
    <source>
        <dbReference type="ARBA" id="ARBA00022989"/>
    </source>
</evidence>
<dbReference type="EMBL" id="CP095073">
    <property type="protein sequence ID" value="UOQ44843.1"/>
    <property type="molecule type" value="Genomic_DNA"/>
</dbReference>
<evidence type="ECO:0000256" key="3">
    <source>
        <dbReference type="ARBA" id="ARBA00022692"/>
    </source>
</evidence>
<evidence type="ECO:0000256" key="5">
    <source>
        <dbReference type="ARBA" id="ARBA00023136"/>
    </source>
</evidence>
<protein>
    <submittedName>
        <fullName evidence="8">PLD nuclease N-terminal domain-containing protein</fullName>
    </submittedName>
</protein>
<dbReference type="InterPro" id="IPR027379">
    <property type="entry name" value="CLS_N"/>
</dbReference>
<reference evidence="8 9" key="1">
    <citation type="submission" date="2022-04" db="EMBL/GenBank/DDBJ databases">
        <title>Halobacillus sp. isolated from saltern.</title>
        <authorList>
            <person name="Won M."/>
            <person name="Lee C.-M."/>
            <person name="Woen H.-Y."/>
            <person name="Kwon S.-W."/>
        </authorList>
    </citation>
    <scope>NUCLEOTIDE SEQUENCE [LARGE SCALE GENOMIC DNA]</scope>
    <source>
        <strain evidence="8 9">SSBR10-3</strain>
    </source>
</reference>
<keyword evidence="3 6" id="KW-0812">Transmembrane</keyword>
<dbReference type="RefSeq" id="WP_244711118.1">
    <property type="nucleotide sequence ID" value="NZ_CP095073.1"/>
</dbReference>
<evidence type="ECO:0000259" key="7">
    <source>
        <dbReference type="Pfam" id="PF13396"/>
    </source>
</evidence>
<evidence type="ECO:0000313" key="8">
    <source>
        <dbReference type="EMBL" id="UOQ44843.1"/>
    </source>
</evidence>
<accession>A0ABY4EK44</accession>
<gene>
    <name evidence="8" type="ORF">MUN89_02490</name>
</gene>
<comment type="subcellular location">
    <subcellularLocation>
        <location evidence="1">Cell membrane</location>
        <topology evidence="1">Multi-pass membrane protein</topology>
    </subcellularLocation>
</comment>
<feature type="domain" description="Cardiolipin synthase N-terminal" evidence="7">
    <location>
        <begin position="18"/>
        <end position="60"/>
    </location>
</feature>
<proteinExistence type="predicted"/>
<organism evidence="8 9">
    <name type="scientific">Halobacillus salinarum</name>
    <dbReference type="NCBI Taxonomy" id="2932257"/>
    <lineage>
        <taxon>Bacteria</taxon>
        <taxon>Bacillati</taxon>
        <taxon>Bacillota</taxon>
        <taxon>Bacilli</taxon>
        <taxon>Bacillales</taxon>
        <taxon>Bacillaceae</taxon>
        <taxon>Halobacillus</taxon>
    </lineage>
</organism>
<keyword evidence="2" id="KW-1003">Cell membrane</keyword>
<evidence type="ECO:0000256" key="2">
    <source>
        <dbReference type="ARBA" id="ARBA00022475"/>
    </source>
</evidence>
<sequence>MIDINWALVAPLIVIQIILVIFALIDLARIHATNGPKWLWVIVILFVNTIGPILYFIFGRKNS</sequence>
<keyword evidence="5 6" id="KW-0472">Membrane</keyword>
<name>A0ABY4EK44_9BACI</name>
<evidence type="ECO:0000313" key="9">
    <source>
        <dbReference type="Proteomes" id="UP000831787"/>
    </source>
</evidence>
<feature type="transmembrane region" description="Helical" evidence="6">
    <location>
        <begin position="38"/>
        <end position="58"/>
    </location>
</feature>
<keyword evidence="4 6" id="KW-1133">Transmembrane helix</keyword>
<dbReference type="Proteomes" id="UP000831787">
    <property type="component" value="Chromosome"/>
</dbReference>
<dbReference type="Pfam" id="PF13396">
    <property type="entry name" value="PLDc_N"/>
    <property type="match status" value="1"/>
</dbReference>
<evidence type="ECO:0000256" key="1">
    <source>
        <dbReference type="ARBA" id="ARBA00004651"/>
    </source>
</evidence>